<feature type="compositionally biased region" description="Basic and acidic residues" evidence="1">
    <location>
        <begin position="1"/>
        <end position="12"/>
    </location>
</feature>
<proteinExistence type="predicted"/>
<evidence type="ECO:0000313" key="3">
    <source>
        <dbReference type="Proteomes" id="UP000001631"/>
    </source>
</evidence>
<evidence type="ECO:0000313" key="2">
    <source>
        <dbReference type="EMBL" id="EEH11190.1"/>
    </source>
</evidence>
<dbReference type="AlphaFoldDB" id="C0NBZ9"/>
<accession>C0NBZ9</accession>
<feature type="region of interest" description="Disordered" evidence="1">
    <location>
        <begin position="1"/>
        <end position="26"/>
    </location>
</feature>
<keyword evidence="3" id="KW-1185">Reference proteome</keyword>
<dbReference type="InParanoid" id="C0NBZ9"/>
<organism evidence="2 3">
    <name type="scientific">Ajellomyces capsulatus (strain G186AR / H82 / ATCC MYA-2454 / RMSCC 2432)</name>
    <name type="common">Darling's disease fungus</name>
    <name type="synonym">Histoplasma capsulatum</name>
    <dbReference type="NCBI Taxonomy" id="447093"/>
    <lineage>
        <taxon>Eukaryota</taxon>
        <taxon>Fungi</taxon>
        <taxon>Dikarya</taxon>
        <taxon>Ascomycota</taxon>
        <taxon>Pezizomycotina</taxon>
        <taxon>Eurotiomycetes</taxon>
        <taxon>Eurotiomycetidae</taxon>
        <taxon>Onygenales</taxon>
        <taxon>Ajellomycetaceae</taxon>
        <taxon>Histoplasma</taxon>
    </lineage>
</organism>
<dbReference type="GeneID" id="69033662"/>
<dbReference type="EMBL" id="GG663363">
    <property type="protein sequence ID" value="EEH11190.1"/>
    <property type="molecule type" value="Genomic_DNA"/>
</dbReference>
<gene>
    <name evidence="2" type="ORF">HCBG_00645</name>
</gene>
<dbReference type="RefSeq" id="XP_045291670.1">
    <property type="nucleotide sequence ID" value="XM_045427695.1"/>
</dbReference>
<name>C0NBZ9_AJECG</name>
<reference evidence="2" key="1">
    <citation type="submission" date="2009-02" db="EMBL/GenBank/DDBJ databases">
        <title>The Genome Sequence of Ajellomyces capsulatus strain G186AR.</title>
        <authorList>
            <consortium name="The Broad Institute Genome Sequencing Platform"/>
            <person name="Champion M."/>
            <person name="Cuomo C."/>
            <person name="Ma L.-J."/>
            <person name="Henn M.R."/>
            <person name="Sil A."/>
            <person name="Goldman B."/>
            <person name="Young S.K."/>
            <person name="Kodira C.D."/>
            <person name="Zeng Q."/>
            <person name="Koehrsen M."/>
            <person name="Alvarado L."/>
            <person name="Berlin A."/>
            <person name="Borenstein D."/>
            <person name="Chen Z."/>
            <person name="Engels R."/>
            <person name="Freedman E."/>
            <person name="Gellesch M."/>
            <person name="Goldberg J."/>
            <person name="Griggs A."/>
            <person name="Gujja S."/>
            <person name="Heiman D."/>
            <person name="Hepburn T."/>
            <person name="Howarth C."/>
            <person name="Jen D."/>
            <person name="Larson L."/>
            <person name="Lewis B."/>
            <person name="Mehta T."/>
            <person name="Park D."/>
            <person name="Pearson M."/>
            <person name="Roberts A."/>
            <person name="Saif S."/>
            <person name="Shea T."/>
            <person name="Shenoy N."/>
            <person name="Sisk P."/>
            <person name="Stolte C."/>
            <person name="Sykes S."/>
            <person name="Walk T."/>
            <person name="White J."/>
            <person name="Yandava C."/>
            <person name="Klein B."/>
            <person name="McEwen J.G."/>
            <person name="Puccia R."/>
            <person name="Goldman G.H."/>
            <person name="Felipe M.S."/>
            <person name="Nino-Vega G."/>
            <person name="San-Blas G."/>
            <person name="Taylor J."/>
            <person name="Mendoza L."/>
            <person name="Galagan J."/>
            <person name="Nusbaum C."/>
            <person name="Birren B."/>
        </authorList>
    </citation>
    <scope>NUCLEOTIDE SEQUENCE</scope>
    <source>
        <strain evidence="2">G186AR</strain>
    </source>
</reference>
<dbReference type="HOGENOM" id="CLU_1320548_0_0_1"/>
<dbReference type="Proteomes" id="UP000001631">
    <property type="component" value="Unassembled WGS sequence"/>
</dbReference>
<evidence type="ECO:0000256" key="1">
    <source>
        <dbReference type="SAM" id="MobiDB-lite"/>
    </source>
</evidence>
<sequence length="208" mass="23329">MSDGNEAEHPPERFQPPKVHETTNLPGLTLGKLEDEKSMTPLSLNKQCFKTPVTDPVAKSMKQQKLKAERRGFWNSWISPGDSDRIQVWRPRSENCFVSASRFLALAPGSACRIGWFHWFKHGELSGFSPDIGSRFAGHRRHRKAIGSPSQELAGFQGLGQQERRQWSSPGTSLNRRSSADSWLAAMKDGCCWVVPPVPRPASYKTRA</sequence>
<protein>
    <submittedName>
        <fullName evidence="2">Uncharacterized protein</fullName>
    </submittedName>
</protein>